<proteinExistence type="predicted"/>
<evidence type="ECO:0000313" key="1">
    <source>
        <dbReference type="EMBL" id="QNA43015.1"/>
    </source>
</evidence>
<evidence type="ECO:0008006" key="3">
    <source>
        <dbReference type="Google" id="ProtNLM"/>
    </source>
</evidence>
<accession>A0A7G5XC12</accession>
<reference evidence="2" key="1">
    <citation type="submission" date="2020-08" db="EMBL/GenBank/DDBJ databases">
        <title>Lacibacter sp. S13-6-6 genome sequencing.</title>
        <authorList>
            <person name="Jin L."/>
        </authorList>
    </citation>
    <scope>NUCLEOTIDE SEQUENCE [LARGE SCALE GENOMIC DNA]</scope>
    <source>
        <strain evidence="2">S13-6-6</strain>
    </source>
</reference>
<protein>
    <recommendedName>
        <fullName evidence="3">Lipocalin family protein</fullName>
    </recommendedName>
</protein>
<dbReference type="KEGG" id="lacs:H4075_13050"/>
<name>A0A7G5XC12_9BACT</name>
<organism evidence="1 2">
    <name type="scientific">Lacibacter sediminis</name>
    <dbReference type="NCBI Taxonomy" id="2760713"/>
    <lineage>
        <taxon>Bacteria</taxon>
        <taxon>Pseudomonadati</taxon>
        <taxon>Bacteroidota</taxon>
        <taxon>Chitinophagia</taxon>
        <taxon>Chitinophagales</taxon>
        <taxon>Chitinophagaceae</taxon>
        <taxon>Lacibacter</taxon>
    </lineage>
</organism>
<sequence length="239" mass="26933">MKLFVAYNPIHTTFMKNCIPVLFVLTTLFIGCQKSGENEPEVTLNDLKGKWKFVATKEGPDSSNPQGVWTNFNYGKTTYVKELYCVNDSRVGQSYYLSDINCAYYESAGSIVGVISSDCGRTIVMRDTVWTQLTAYDLILKDANSFEWVEAYKHSKYVNLIKQPCSTIQYVPESTSGNTKNGTWTFDEASQMISVDFGTSVNSYNGEQQSKFKVTKFAGSTVELQLQGSVNMEFRLQKQ</sequence>
<dbReference type="AlphaFoldDB" id="A0A7G5XC12"/>
<gene>
    <name evidence="1" type="ORF">H4075_13050</name>
</gene>
<dbReference type="Proteomes" id="UP000515344">
    <property type="component" value="Chromosome"/>
</dbReference>
<dbReference type="PROSITE" id="PS51257">
    <property type="entry name" value="PROKAR_LIPOPROTEIN"/>
    <property type="match status" value="1"/>
</dbReference>
<dbReference type="EMBL" id="CP060007">
    <property type="protein sequence ID" value="QNA43015.1"/>
    <property type="molecule type" value="Genomic_DNA"/>
</dbReference>
<keyword evidence="2" id="KW-1185">Reference proteome</keyword>
<dbReference type="RefSeq" id="WP_182801281.1">
    <property type="nucleotide sequence ID" value="NZ_CP060007.1"/>
</dbReference>
<evidence type="ECO:0000313" key="2">
    <source>
        <dbReference type="Proteomes" id="UP000515344"/>
    </source>
</evidence>